<keyword evidence="1" id="KW-1133">Transmembrane helix</keyword>
<evidence type="ECO:0000313" key="2">
    <source>
        <dbReference type="EMBL" id="KAE9525173.1"/>
    </source>
</evidence>
<accession>A0A6G0T3F8</accession>
<evidence type="ECO:0000256" key="1">
    <source>
        <dbReference type="SAM" id="Phobius"/>
    </source>
</evidence>
<dbReference type="OrthoDB" id="6077919at2759"/>
<keyword evidence="3" id="KW-1185">Reference proteome</keyword>
<protein>
    <recommendedName>
        <fullName evidence="4">C2H2-type domain-containing protein</fullName>
    </recommendedName>
</protein>
<feature type="transmembrane region" description="Helical" evidence="1">
    <location>
        <begin position="35"/>
        <end position="55"/>
    </location>
</feature>
<keyword evidence="1" id="KW-0812">Transmembrane</keyword>
<proteinExistence type="predicted"/>
<name>A0A6G0T3F8_APHGL</name>
<comment type="caution">
    <text evidence="2">The sequence shown here is derived from an EMBL/GenBank/DDBJ whole genome shotgun (WGS) entry which is preliminary data.</text>
</comment>
<dbReference type="AlphaFoldDB" id="A0A6G0T3F8"/>
<evidence type="ECO:0008006" key="4">
    <source>
        <dbReference type="Google" id="ProtNLM"/>
    </source>
</evidence>
<evidence type="ECO:0000313" key="3">
    <source>
        <dbReference type="Proteomes" id="UP000475862"/>
    </source>
</evidence>
<dbReference type="EMBL" id="VYZN01000063">
    <property type="protein sequence ID" value="KAE9525173.1"/>
    <property type="molecule type" value="Genomic_DNA"/>
</dbReference>
<organism evidence="2 3">
    <name type="scientific">Aphis glycines</name>
    <name type="common">Soybean aphid</name>
    <dbReference type="NCBI Taxonomy" id="307491"/>
    <lineage>
        <taxon>Eukaryota</taxon>
        <taxon>Metazoa</taxon>
        <taxon>Ecdysozoa</taxon>
        <taxon>Arthropoda</taxon>
        <taxon>Hexapoda</taxon>
        <taxon>Insecta</taxon>
        <taxon>Pterygota</taxon>
        <taxon>Neoptera</taxon>
        <taxon>Paraneoptera</taxon>
        <taxon>Hemiptera</taxon>
        <taxon>Sternorrhyncha</taxon>
        <taxon>Aphidomorpha</taxon>
        <taxon>Aphidoidea</taxon>
        <taxon>Aphididae</taxon>
        <taxon>Aphidini</taxon>
        <taxon>Aphis</taxon>
        <taxon>Aphis</taxon>
    </lineage>
</organism>
<keyword evidence="1" id="KW-0472">Membrane</keyword>
<reference evidence="2 3" key="1">
    <citation type="submission" date="2019-08" db="EMBL/GenBank/DDBJ databases">
        <title>The genome of the soybean aphid Biotype 1, its phylome, world population structure and adaptation to the North American continent.</title>
        <authorList>
            <person name="Giordano R."/>
            <person name="Donthu R.K."/>
            <person name="Hernandez A.G."/>
            <person name="Wright C.L."/>
            <person name="Zimin A.V."/>
        </authorList>
    </citation>
    <scope>NUCLEOTIDE SEQUENCE [LARGE SCALE GENOMIC DNA]</scope>
    <source>
        <tissue evidence="2">Whole aphids</tissue>
    </source>
</reference>
<sequence>MTKNVKNDLKNSHANETDLWPREYRLKSSKKKKNLVFYFCLTFVSWYLSIMSSIVSEIKCSIIYTKKKKKLHAHLKNIHGSDSLAVNNFICTKTSDNHTKKYHTNVDGNRETRIICLYECNEPLFKYSKLRIHLFEKHNITIEVKEITFSTIAEFEKRKTEKEQKIFSKFILDKASTNYIMVLQGHIIIAIDRLTIEKPKMKLRKQERQNL</sequence>
<gene>
    <name evidence="2" type="ORF">AGLY_014417</name>
</gene>
<dbReference type="Proteomes" id="UP000475862">
    <property type="component" value="Unassembled WGS sequence"/>
</dbReference>